<protein>
    <submittedName>
        <fullName evidence="11">Aquaporin family protein</fullName>
    </submittedName>
</protein>
<evidence type="ECO:0000256" key="10">
    <source>
        <dbReference type="SAM" id="Phobius"/>
    </source>
</evidence>
<dbReference type="Proteomes" id="UP000320431">
    <property type="component" value="Unassembled WGS sequence"/>
</dbReference>
<evidence type="ECO:0000256" key="8">
    <source>
        <dbReference type="RuleBase" id="RU000477"/>
    </source>
</evidence>
<evidence type="ECO:0000256" key="2">
    <source>
        <dbReference type="ARBA" id="ARBA00006175"/>
    </source>
</evidence>
<feature type="transmembrane region" description="Helical" evidence="10">
    <location>
        <begin position="94"/>
        <end position="120"/>
    </location>
</feature>
<organism evidence="11 12">
    <name type="scientific">Marilutibacter maris</name>
    <dbReference type="NCBI Taxonomy" id="1605891"/>
    <lineage>
        <taxon>Bacteria</taxon>
        <taxon>Pseudomonadati</taxon>
        <taxon>Pseudomonadota</taxon>
        <taxon>Gammaproteobacteria</taxon>
        <taxon>Lysobacterales</taxon>
        <taxon>Lysobacteraceae</taxon>
        <taxon>Marilutibacter</taxon>
    </lineage>
</organism>
<dbReference type="InterPro" id="IPR022357">
    <property type="entry name" value="MIP_CS"/>
</dbReference>
<keyword evidence="4" id="KW-1003">Cell membrane</keyword>
<evidence type="ECO:0000256" key="4">
    <source>
        <dbReference type="ARBA" id="ARBA00022475"/>
    </source>
</evidence>
<dbReference type="Gene3D" id="1.20.1080.10">
    <property type="entry name" value="Glycerol uptake facilitator protein"/>
    <property type="match status" value="1"/>
</dbReference>
<dbReference type="GO" id="GO:0005886">
    <property type="term" value="C:plasma membrane"/>
    <property type="evidence" value="ECO:0007669"/>
    <property type="project" value="UniProtKB-SubCell"/>
</dbReference>
<evidence type="ECO:0000256" key="6">
    <source>
        <dbReference type="ARBA" id="ARBA00022989"/>
    </source>
</evidence>
<feature type="transmembrane region" description="Helical" evidence="10">
    <location>
        <begin position="141"/>
        <end position="161"/>
    </location>
</feature>
<keyword evidence="3 8" id="KW-0813">Transport</keyword>
<reference evidence="11 12" key="1">
    <citation type="submission" date="2019-10" db="EMBL/GenBank/DDBJ databases">
        <title>Lysobacter alkalisoli sp. nov., isolated from saline-alkaline soil.</title>
        <authorList>
            <person name="Sun J.-Q."/>
        </authorList>
    </citation>
    <scope>NUCLEOTIDE SEQUENCE [LARGE SCALE GENOMIC DNA]</scope>
    <source>
        <strain evidence="11 12">KCTC 42381</strain>
    </source>
</reference>
<name>A0A508AHE8_9GAMM</name>
<dbReference type="PROSITE" id="PS00221">
    <property type="entry name" value="MIP"/>
    <property type="match status" value="1"/>
</dbReference>
<dbReference type="SUPFAM" id="SSF81338">
    <property type="entry name" value="Aquaporin-like"/>
    <property type="match status" value="1"/>
</dbReference>
<comment type="caution">
    <text evidence="11">The sequence shown here is derived from an EMBL/GenBank/DDBJ whole genome shotgun (WGS) entry which is preliminary data.</text>
</comment>
<keyword evidence="5 8" id="KW-0812">Transmembrane</keyword>
<proteinExistence type="inferred from homology"/>
<evidence type="ECO:0000313" key="11">
    <source>
        <dbReference type="EMBL" id="KAB8172255.1"/>
    </source>
</evidence>
<feature type="region of interest" description="Disordered" evidence="9">
    <location>
        <begin position="1"/>
        <end position="37"/>
    </location>
</feature>
<dbReference type="PANTHER" id="PTHR19139:SF199">
    <property type="entry name" value="MIP17260P"/>
    <property type="match status" value="1"/>
</dbReference>
<comment type="subcellular location">
    <subcellularLocation>
        <location evidence="1">Cell membrane</location>
        <topology evidence="1">Multi-pass membrane protein</topology>
    </subcellularLocation>
</comment>
<dbReference type="EMBL" id="VICD02000259">
    <property type="protein sequence ID" value="KAB8172255.1"/>
    <property type="molecule type" value="Genomic_DNA"/>
</dbReference>
<feature type="compositionally biased region" description="Low complexity" evidence="9">
    <location>
        <begin position="8"/>
        <end position="20"/>
    </location>
</feature>
<gene>
    <name evidence="11" type="ORF">FKV24_015120</name>
</gene>
<feature type="transmembrane region" description="Helical" evidence="10">
    <location>
        <begin position="249"/>
        <end position="270"/>
    </location>
</feature>
<dbReference type="Pfam" id="PF00230">
    <property type="entry name" value="MIP"/>
    <property type="match status" value="1"/>
</dbReference>
<keyword evidence="7 10" id="KW-0472">Membrane</keyword>
<dbReference type="AlphaFoldDB" id="A0A508AHE8"/>
<feature type="region of interest" description="Disordered" evidence="9">
    <location>
        <begin position="274"/>
        <end position="299"/>
    </location>
</feature>
<dbReference type="InterPro" id="IPR034294">
    <property type="entry name" value="Aquaporin_transptr"/>
</dbReference>
<dbReference type="PANTHER" id="PTHR19139">
    <property type="entry name" value="AQUAPORIN TRANSPORTER"/>
    <property type="match status" value="1"/>
</dbReference>
<evidence type="ECO:0000256" key="5">
    <source>
        <dbReference type="ARBA" id="ARBA00022692"/>
    </source>
</evidence>
<feature type="transmembrane region" description="Helical" evidence="10">
    <location>
        <begin position="181"/>
        <end position="199"/>
    </location>
</feature>
<feature type="transmembrane region" description="Helical" evidence="10">
    <location>
        <begin position="63"/>
        <end position="88"/>
    </location>
</feature>
<evidence type="ECO:0000256" key="3">
    <source>
        <dbReference type="ARBA" id="ARBA00022448"/>
    </source>
</evidence>
<evidence type="ECO:0000256" key="9">
    <source>
        <dbReference type="SAM" id="MobiDB-lite"/>
    </source>
</evidence>
<dbReference type="PRINTS" id="PR00783">
    <property type="entry name" value="MINTRINSICP"/>
</dbReference>
<dbReference type="InterPro" id="IPR000425">
    <property type="entry name" value="MIP"/>
</dbReference>
<feature type="compositionally biased region" description="Basic residues" evidence="9">
    <location>
        <begin position="21"/>
        <end position="37"/>
    </location>
</feature>
<evidence type="ECO:0000256" key="1">
    <source>
        <dbReference type="ARBA" id="ARBA00004651"/>
    </source>
</evidence>
<keyword evidence="6 10" id="KW-1133">Transmembrane helix</keyword>
<dbReference type="InterPro" id="IPR023271">
    <property type="entry name" value="Aquaporin-like"/>
</dbReference>
<comment type="similarity">
    <text evidence="2 8">Belongs to the MIP/aquaporin (TC 1.A.8) family.</text>
</comment>
<sequence>MRRQLSVGAGEAARGLGPARPARHGRRRLSRGARRDRRAGAGAAGVLAVSAAGPARRPLGGRLLAEFIGTALLLATVVGSGIMGVNLAAGNDALALLANAMATAGVLYVLIVLFGPLSGAHFNPAVTVAMRVRGELDNREAGAYVLVQVAGAVVGVILAHAMFDQALLQPGVRVRSGASQWLSEAIATFGLLLTILLGLRHRPAAVPVLVAAWIFAAYWFTASTSFANPAVTIARALTRSFAGIRPDDVAGFVAAQLAGAVVALWVARWLPSPRPRGDRVSEGVSAGGGDTVADDAAVS</sequence>
<evidence type="ECO:0000313" key="12">
    <source>
        <dbReference type="Proteomes" id="UP000320431"/>
    </source>
</evidence>
<evidence type="ECO:0000256" key="7">
    <source>
        <dbReference type="ARBA" id="ARBA00023136"/>
    </source>
</evidence>
<dbReference type="GO" id="GO:0015250">
    <property type="term" value="F:water channel activity"/>
    <property type="evidence" value="ECO:0007669"/>
    <property type="project" value="TreeGrafter"/>
</dbReference>
<accession>A0A508AHE8</accession>